<keyword evidence="2" id="KW-1015">Disulfide bond</keyword>
<dbReference type="GO" id="GO:0004553">
    <property type="term" value="F:hydrolase activity, hydrolyzing O-glycosyl compounds"/>
    <property type="evidence" value="ECO:0007669"/>
    <property type="project" value="UniProtKB-ARBA"/>
</dbReference>
<dbReference type="AlphaFoldDB" id="A0A0S7C2T2"/>
<keyword evidence="6" id="KW-1185">Reference proteome</keyword>
<feature type="chain" id="PRO_5006633471" evidence="3">
    <location>
        <begin position="22"/>
        <end position="1038"/>
    </location>
</feature>
<feature type="signal peptide" evidence="3">
    <location>
        <begin position="1"/>
        <end position="21"/>
    </location>
</feature>
<dbReference type="OrthoDB" id="1490335at2"/>
<name>A0A0S7C2T2_9BACT</name>
<evidence type="ECO:0000313" key="6">
    <source>
        <dbReference type="Proteomes" id="UP000053091"/>
    </source>
</evidence>
<reference evidence="5" key="1">
    <citation type="journal article" date="2015" name="Genome Announc.">
        <title>Draft Genome Sequence of Bacteroidales Strain TBC1, a Novel Isolate from a Methanogenic Wastewater Treatment System.</title>
        <authorList>
            <person name="Tourlousse D.M."/>
            <person name="Matsuura N."/>
            <person name="Sun L."/>
            <person name="Toyonaga M."/>
            <person name="Kuroda K."/>
            <person name="Ohashi A."/>
            <person name="Cruz R."/>
            <person name="Yamaguchi T."/>
            <person name="Sekiguchi Y."/>
        </authorList>
    </citation>
    <scope>NUCLEOTIDE SEQUENCE [LARGE SCALE GENOMIC DNA]</scope>
    <source>
        <strain evidence="5">TBC1</strain>
    </source>
</reference>
<dbReference type="InterPro" id="IPR026444">
    <property type="entry name" value="Secre_tail"/>
</dbReference>
<dbReference type="InterPro" id="IPR013320">
    <property type="entry name" value="ConA-like_dom_sf"/>
</dbReference>
<dbReference type="InterPro" id="IPR006558">
    <property type="entry name" value="LamG-like"/>
</dbReference>
<sequence length="1038" mass="114744">MKNRYLIPILALLAFPGFSQTGQLNISRITQMPDLPSPLLIRDWNEVTINYDNFVFDMQKTGQYLPLSRLGTQGQFNYPDNIPVFLDSYVGANGHLNQAEAINIMPAIIGASLAGVDKSNQNGINWVAKTKDFFNSKNGQNVYLNNYSTTSGGDWWYDMMPNVYFYQLKSLYPDAAPEYGSQFTTVADRWLWAVQQLGGSTTPWTVPYMNYRAFNLATGLPLTTGVPEPESAGSIAWLLYNAYTETGDRKYMEGAQLAMDFLAGWETNPSYELQLPYGTLAAARMNAVEGTAYPLQKFLDWCFDRGALRGWGSIFGNWGGYDVSGLIGEANDGGNDYAFIMNGFQLAAALAPLPKYDKRYAKAIAKWILNVTNASRLMYWNALPQDKQDSYTWASANDPEACIPYESMKEVWGGKTPFATGDAIRGGWAATNLSLYSGSSVGYLAAVVKTTNVPEILQIDLNKTDFYGHNNLISYLYFNPTASSKQVQVNLPSGTFGLYEAITEIVSQSSYTGSVQLTIPAGEVRLVRFYESGLVPEDSEGKLYVGDDILDYHYQYDYSENLRVKALSTDQNPVITNAEFTAYCEPGNTVQGHPVHFEWFLDDVLIEGQNQSQAVLTAPAVEGVIVLKCRITANGQTAEDTLHIQVVDRIPAPPVVNGIQAATPYTAVGEMNSFTALVDPAPGEVLEYEWSVSSGSLNQTDANPVNWLAPGTPGAGTISVTVTNQDQLSTTISAGLLVKDTTLGTQTPLIWYPFDSDNRNMISDRFHATVSGAVKTEDPRGMASAAYRFTAGSNIIYTDNHADLNFEDAVSLSCWVKLEQFGSERFIVSHGSWQQRWKLSVTPEGFLRWTVKTSTGTSDLDGSAPIELNRYYHVTALYTGYSLELYVDGVLDVFKPFSGTIQPSTKPLTIGRMDNTETLYSLRGSVDEFRLWDKEISIPQIEKLKNQWATPFGIEENEPIAAVYPNPATDVVFVEFKGHENARSISLISPEGKELKNFKTVKSIDRIQVSVAELPAGTYLLKIIVNDGRTVSRKVIVK</sequence>
<evidence type="ECO:0000313" key="5">
    <source>
        <dbReference type="EMBL" id="GAP44116.1"/>
    </source>
</evidence>
<protein>
    <submittedName>
        <fullName evidence="5">Protein containing Por secretion system C-terminal sorting domain</fullName>
    </submittedName>
</protein>
<evidence type="ECO:0000256" key="3">
    <source>
        <dbReference type="SAM" id="SignalP"/>
    </source>
</evidence>
<feature type="domain" description="LamG-like jellyroll fold" evidence="4">
    <location>
        <begin position="808"/>
        <end position="939"/>
    </location>
</feature>
<dbReference type="NCBIfam" id="TIGR04183">
    <property type="entry name" value="Por_Secre_tail"/>
    <property type="match status" value="1"/>
</dbReference>
<organism evidence="5">
    <name type="scientific">Lentimicrobium saccharophilum</name>
    <dbReference type="NCBI Taxonomy" id="1678841"/>
    <lineage>
        <taxon>Bacteria</taxon>
        <taxon>Pseudomonadati</taxon>
        <taxon>Bacteroidota</taxon>
        <taxon>Bacteroidia</taxon>
        <taxon>Bacteroidales</taxon>
        <taxon>Lentimicrobiaceae</taxon>
        <taxon>Lentimicrobium</taxon>
    </lineage>
</organism>
<dbReference type="SUPFAM" id="SSF49899">
    <property type="entry name" value="Concanavalin A-like lectins/glucanases"/>
    <property type="match status" value="1"/>
</dbReference>
<evidence type="ECO:0000259" key="4">
    <source>
        <dbReference type="SMART" id="SM00560"/>
    </source>
</evidence>
<evidence type="ECO:0000256" key="2">
    <source>
        <dbReference type="ARBA" id="ARBA00023157"/>
    </source>
</evidence>
<dbReference type="Pfam" id="PF13385">
    <property type="entry name" value="Laminin_G_3"/>
    <property type="match status" value="1"/>
</dbReference>
<dbReference type="GO" id="GO:0005975">
    <property type="term" value="P:carbohydrate metabolic process"/>
    <property type="evidence" value="ECO:0007669"/>
    <property type="project" value="UniProtKB-ARBA"/>
</dbReference>
<keyword evidence="1 3" id="KW-0732">Signal</keyword>
<dbReference type="EMBL" id="DF968182">
    <property type="protein sequence ID" value="GAP44116.1"/>
    <property type="molecule type" value="Genomic_DNA"/>
</dbReference>
<proteinExistence type="predicted"/>
<gene>
    <name evidence="5" type="ORF">TBC1_112277</name>
</gene>
<evidence type="ECO:0000256" key="1">
    <source>
        <dbReference type="ARBA" id="ARBA00022729"/>
    </source>
</evidence>
<dbReference type="Pfam" id="PF18962">
    <property type="entry name" value="Por_Secre_tail"/>
    <property type="match status" value="1"/>
</dbReference>
<dbReference type="Proteomes" id="UP000053091">
    <property type="component" value="Unassembled WGS sequence"/>
</dbReference>
<dbReference type="RefSeq" id="WP_062042364.1">
    <property type="nucleotide sequence ID" value="NZ_DF968182.1"/>
</dbReference>
<dbReference type="STRING" id="1678841.TBC1_112277"/>
<dbReference type="Gene3D" id="2.60.120.200">
    <property type="match status" value="1"/>
</dbReference>
<dbReference type="SMART" id="SM00560">
    <property type="entry name" value="LamGL"/>
    <property type="match status" value="1"/>
</dbReference>
<accession>A0A0S7C2T2</accession>